<dbReference type="KEGG" id="tpi:TREPR_1962"/>
<dbReference type="InterPro" id="IPR052024">
    <property type="entry name" value="Methanogen_methyltrans"/>
</dbReference>
<dbReference type="AlphaFoldDB" id="F5YKH2"/>
<evidence type="ECO:0000313" key="3">
    <source>
        <dbReference type="Proteomes" id="UP000009223"/>
    </source>
</evidence>
<proteinExistence type="predicted"/>
<dbReference type="EMBL" id="CP001843">
    <property type="protein sequence ID" value="AEF86670.1"/>
    <property type="molecule type" value="Genomic_DNA"/>
</dbReference>
<dbReference type="GO" id="GO:0016740">
    <property type="term" value="F:transferase activity"/>
    <property type="evidence" value="ECO:0007669"/>
    <property type="project" value="UniProtKB-KW"/>
</dbReference>
<keyword evidence="2" id="KW-0808">Transferase</keyword>
<dbReference type="PANTHER" id="PTHR47099:SF1">
    <property type="entry name" value="METHYLCOBAMIDE:COM METHYLTRANSFERASE MTBA"/>
    <property type="match status" value="1"/>
</dbReference>
<accession>F5YKH2</accession>
<evidence type="ECO:0000313" key="2">
    <source>
        <dbReference type="EMBL" id="AEF86670.1"/>
    </source>
</evidence>
<evidence type="ECO:0000259" key="1">
    <source>
        <dbReference type="Pfam" id="PF01208"/>
    </source>
</evidence>
<dbReference type="GO" id="GO:0006779">
    <property type="term" value="P:porphyrin-containing compound biosynthetic process"/>
    <property type="evidence" value="ECO:0007669"/>
    <property type="project" value="InterPro"/>
</dbReference>
<dbReference type="Gene3D" id="3.20.20.210">
    <property type="match status" value="1"/>
</dbReference>
<dbReference type="HOGENOM" id="CLU_054162_1_0_12"/>
<dbReference type="GO" id="GO:0004853">
    <property type="term" value="F:uroporphyrinogen decarboxylase activity"/>
    <property type="evidence" value="ECO:0007669"/>
    <property type="project" value="InterPro"/>
</dbReference>
<dbReference type="Pfam" id="PF01208">
    <property type="entry name" value="URO-D"/>
    <property type="match status" value="1"/>
</dbReference>
<reference evidence="2 3" key="2">
    <citation type="journal article" date="2011" name="ISME J.">
        <title>RNA-seq reveals cooperative metabolic interactions between two termite-gut spirochete species in co-culture.</title>
        <authorList>
            <person name="Rosenthal A.Z."/>
            <person name="Matson E.G."/>
            <person name="Eldar A."/>
            <person name="Leadbetter J.R."/>
        </authorList>
    </citation>
    <scope>NUCLEOTIDE SEQUENCE [LARGE SCALE GENOMIC DNA]</scope>
    <source>
        <strain evidence="3">ATCC BAA-887 / DSM 12427 / ZAS-2</strain>
    </source>
</reference>
<dbReference type="eggNOG" id="COG0407">
    <property type="taxonomic scope" value="Bacteria"/>
</dbReference>
<gene>
    <name evidence="2" type="ordered locus">TREPR_1962</name>
</gene>
<dbReference type="SUPFAM" id="SSF51726">
    <property type="entry name" value="UROD/MetE-like"/>
    <property type="match status" value="1"/>
</dbReference>
<dbReference type="STRING" id="545694.TREPR_1962"/>
<reference evidence="3" key="1">
    <citation type="submission" date="2009-12" db="EMBL/GenBank/DDBJ databases">
        <title>Complete sequence of Treponema primitia strain ZAS-2.</title>
        <authorList>
            <person name="Tetu S.G."/>
            <person name="Matson E."/>
            <person name="Ren Q."/>
            <person name="Seshadri R."/>
            <person name="Elbourne L."/>
            <person name="Hassan K.A."/>
            <person name="Durkin A."/>
            <person name="Radune D."/>
            <person name="Mohamoud Y."/>
            <person name="Shay R."/>
            <person name="Jin S."/>
            <person name="Zhang X."/>
            <person name="Lucey K."/>
            <person name="Ballor N.R."/>
            <person name="Ottesen E."/>
            <person name="Rosenthal R."/>
            <person name="Allen A."/>
            <person name="Leadbetter J.R."/>
            <person name="Paulsen I.T."/>
        </authorList>
    </citation>
    <scope>NUCLEOTIDE SEQUENCE [LARGE SCALE GENOMIC DNA]</scope>
    <source>
        <strain evidence="3">ATCC BAA-887 / DSM 12427 / ZAS-2</strain>
    </source>
</reference>
<organism evidence="2 3">
    <name type="scientific">Treponema primitia (strain ATCC BAA-887 / DSM 12427 / ZAS-2)</name>
    <dbReference type="NCBI Taxonomy" id="545694"/>
    <lineage>
        <taxon>Bacteria</taxon>
        <taxon>Pseudomonadati</taxon>
        <taxon>Spirochaetota</taxon>
        <taxon>Spirochaetia</taxon>
        <taxon>Spirochaetales</taxon>
        <taxon>Treponemataceae</taxon>
        <taxon>Treponema</taxon>
    </lineage>
</organism>
<feature type="domain" description="Uroporphyrinogen decarboxylase (URO-D)" evidence="1">
    <location>
        <begin position="116"/>
        <end position="294"/>
    </location>
</feature>
<dbReference type="RefSeq" id="WP_015708191.1">
    <property type="nucleotide sequence ID" value="NC_015578.1"/>
</dbReference>
<dbReference type="Proteomes" id="UP000009223">
    <property type="component" value="Chromosome"/>
</dbReference>
<sequence length="322" mass="35904">MNLSPKENYLRALNHQEPEYIPFGVAESVLVASNLELEYGHPGGGIDGFGVRWVSSAEGAGQSLPDSRAFLLDDVTEWKKKVTIPNPDKIDWQSMAETQLAGVNRDTTPTLVISPNGPFERLAACMGFENALIAMVEEPDAVNELLSAITDFKIKFIKNIAKYFKPDIFYYADDIATERNLFMSPATYRELIKPQHKRIAEASKECGMIPIQHTCGRAEDIIEDIIDTGADAWSSVQPRNDIAGLLKKYGNKIVIEGGYDANGAPGFETASNEKIEAEVRRCFSEYGKYKGYTFWGFLMKTGTNLNIFEDVFNAYLKVRDGK</sequence>
<dbReference type="PANTHER" id="PTHR47099">
    <property type="entry name" value="METHYLCOBAMIDE:COM METHYLTRANSFERASE MTBA"/>
    <property type="match status" value="1"/>
</dbReference>
<dbReference type="InterPro" id="IPR038071">
    <property type="entry name" value="UROD/MetE-like_sf"/>
</dbReference>
<name>F5YKH2_TREPZ</name>
<protein>
    <submittedName>
        <fullName evidence="2">Veratrol:corrinoid protein metyltransferase</fullName>
    </submittedName>
</protein>
<keyword evidence="3" id="KW-1185">Reference proteome</keyword>
<dbReference type="OrthoDB" id="9784351at2"/>
<dbReference type="InterPro" id="IPR000257">
    <property type="entry name" value="Uroporphyrinogen_deCOase"/>
</dbReference>